<reference evidence="5 6" key="1">
    <citation type="submission" date="2017-10" db="EMBL/GenBank/DDBJ databases">
        <title>The draft genome sequence of Lewinella marina KCTC 32374.</title>
        <authorList>
            <person name="Wang K."/>
        </authorList>
    </citation>
    <scope>NUCLEOTIDE SEQUENCE [LARGE SCALE GENOMIC DNA]</scope>
    <source>
        <strain evidence="5 6">MKG-38</strain>
    </source>
</reference>
<gene>
    <name evidence="5" type="ORF">CGL56_02310</name>
</gene>
<dbReference type="CDD" id="cd03442">
    <property type="entry name" value="BFIT_BACH"/>
    <property type="match status" value="1"/>
</dbReference>
<dbReference type="OrthoDB" id="9791628at2"/>
<keyword evidence="6" id="KW-1185">Reference proteome</keyword>
<evidence type="ECO:0000313" key="5">
    <source>
        <dbReference type="EMBL" id="PHK99898.1"/>
    </source>
</evidence>
<dbReference type="Gene3D" id="3.10.129.10">
    <property type="entry name" value="Hotdog Thioesterase"/>
    <property type="match status" value="1"/>
</dbReference>
<name>A0A2G0CIW7_9BACT</name>
<proteinExistence type="inferred from homology"/>
<dbReference type="GO" id="GO:0052816">
    <property type="term" value="F:long-chain fatty acyl-CoA hydrolase activity"/>
    <property type="evidence" value="ECO:0007669"/>
    <property type="project" value="TreeGrafter"/>
</dbReference>
<comment type="similarity">
    <text evidence="1">Belongs to the acyl coenzyme A hydrolase family.</text>
</comment>
<dbReference type="Pfam" id="PF03061">
    <property type="entry name" value="4HBT"/>
    <property type="match status" value="1"/>
</dbReference>
<evidence type="ECO:0000256" key="1">
    <source>
        <dbReference type="ARBA" id="ARBA00010458"/>
    </source>
</evidence>
<evidence type="ECO:0000259" key="4">
    <source>
        <dbReference type="PROSITE" id="PS51770"/>
    </source>
</evidence>
<dbReference type="AlphaFoldDB" id="A0A2G0CIW7"/>
<evidence type="ECO:0000256" key="3">
    <source>
        <dbReference type="PROSITE-ProRule" id="PRU01106"/>
    </source>
</evidence>
<dbReference type="InterPro" id="IPR033120">
    <property type="entry name" value="HOTDOG_ACOT"/>
</dbReference>
<dbReference type="InterPro" id="IPR040170">
    <property type="entry name" value="Cytosol_ACT"/>
</dbReference>
<organism evidence="5 6">
    <name type="scientific">Neolewinella marina</name>
    <dbReference type="NCBI Taxonomy" id="438751"/>
    <lineage>
        <taxon>Bacteria</taxon>
        <taxon>Pseudomonadati</taxon>
        <taxon>Bacteroidota</taxon>
        <taxon>Saprospiria</taxon>
        <taxon>Saprospirales</taxon>
        <taxon>Lewinellaceae</taxon>
        <taxon>Neolewinella</taxon>
    </lineage>
</organism>
<dbReference type="GO" id="GO:0005737">
    <property type="term" value="C:cytoplasm"/>
    <property type="evidence" value="ECO:0007669"/>
    <property type="project" value="TreeGrafter"/>
</dbReference>
<dbReference type="PANTHER" id="PTHR11049">
    <property type="entry name" value="ACYL COENZYME A THIOESTER HYDROLASE"/>
    <property type="match status" value="1"/>
</dbReference>
<dbReference type="GO" id="GO:0006637">
    <property type="term" value="P:acyl-CoA metabolic process"/>
    <property type="evidence" value="ECO:0007669"/>
    <property type="project" value="TreeGrafter"/>
</dbReference>
<comment type="caution">
    <text evidence="5">The sequence shown here is derived from an EMBL/GenBank/DDBJ whole genome shotgun (WGS) entry which is preliminary data.</text>
</comment>
<accession>A0A2G0CIW7</accession>
<dbReference type="InterPro" id="IPR029069">
    <property type="entry name" value="HotDog_dom_sf"/>
</dbReference>
<dbReference type="SUPFAM" id="SSF54637">
    <property type="entry name" value="Thioesterase/thiol ester dehydrase-isomerase"/>
    <property type="match status" value="1"/>
</dbReference>
<evidence type="ECO:0000313" key="6">
    <source>
        <dbReference type="Proteomes" id="UP000226437"/>
    </source>
</evidence>
<protein>
    <submittedName>
        <fullName evidence="5">Acyl-CoA thioesterase</fullName>
    </submittedName>
</protein>
<dbReference type="PROSITE" id="PS51770">
    <property type="entry name" value="HOTDOG_ACOT"/>
    <property type="match status" value="1"/>
</dbReference>
<evidence type="ECO:0000256" key="2">
    <source>
        <dbReference type="ARBA" id="ARBA00022801"/>
    </source>
</evidence>
<dbReference type="Proteomes" id="UP000226437">
    <property type="component" value="Unassembled WGS sequence"/>
</dbReference>
<feature type="domain" description="HotDog ACOT-type" evidence="4">
    <location>
        <begin position="10"/>
        <end position="122"/>
    </location>
</feature>
<keyword evidence="2 3" id="KW-0378">Hydrolase</keyword>
<sequence>MSRPLPKRVAESFTTMSELVMPNDTNPQDNLMGGNMLRWMDICCAICAGKHCARPVVTASVDNVAFKSAIKNGEVITLEASVTRAFNTSIEVYVEVFAATMQGTHPRRTHHAYFTFVALDKDHGSPVQVPELIPLTEMEQQRYTDALRRRELRLVLAGRLKPEQAPHLQELFRPQ</sequence>
<dbReference type="EMBL" id="PDLO01000001">
    <property type="protein sequence ID" value="PHK99898.1"/>
    <property type="molecule type" value="Genomic_DNA"/>
</dbReference>
<dbReference type="InterPro" id="IPR006683">
    <property type="entry name" value="Thioestr_dom"/>
</dbReference>